<comment type="caution">
    <text evidence="5">The sequence shown here is derived from an EMBL/GenBank/DDBJ whole genome shotgun (WGS) entry which is preliminary data.</text>
</comment>
<dbReference type="GO" id="GO:0051536">
    <property type="term" value="F:iron-sulfur cluster binding"/>
    <property type="evidence" value="ECO:0007669"/>
    <property type="project" value="UniProtKB-KW"/>
</dbReference>
<reference evidence="5 6" key="1">
    <citation type="submission" date="2019-12" db="EMBL/GenBank/DDBJ databases">
        <title>Sporaefaciens musculi gen. nov., sp. nov., a novel bacterium isolated from the caecum of an obese mouse.</title>
        <authorList>
            <person name="Rasmussen T.S."/>
            <person name="Streidl T."/>
            <person name="Hitch T.C.A."/>
            <person name="Wortmann E."/>
            <person name="Deptula P."/>
            <person name="Hansen M."/>
            <person name="Nielsen D.S."/>
            <person name="Clavel T."/>
            <person name="Vogensen F.K."/>
        </authorList>
    </citation>
    <scope>NUCLEOTIDE SEQUENCE [LARGE SCALE GENOMIC DNA]</scope>
    <source>
        <strain evidence="5 6">WCA-9-b2</strain>
    </source>
</reference>
<evidence type="ECO:0000313" key="5">
    <source>
        <dbReference type="EMBL" id="MXP75086.1"/>
    </source>
</evidence>
<evidence type="ECO:0000256" key="1">
    <source>
        <dbReference type="ARBA" id="ARBA00022723"/>
    </source>
</evidence>
<keyword evidence="3" id="KW-0411">Iron-sulfur</keyword>
<dbReference type="AlphaFoldDB" id="A0A7X3SIE6"/>
<sequence length="345" mass="38788">MYKIAKENLSALFQLIADNQELYLPVKTAGQTNFGVWSKDADVDLDTLKTVKSAKDAFFPQSEGLYTVRKDGKKMSIEPESLKEQDFVVFGMKACDVKGVEVLDKVFLSDPVDTFYAARRDHGTIVAFACHEPEETCFCKVFGVDAANPASDVAVWTVGEELYWKALTKKGEALTETVKELFTDDADGEAAVEAEKENIHKIVEKLPYMNLSLEGWNGDALSEKFDSPIWEELYKPCLACGTCTFVCPTCQCYDIKDYTAGSSVSRYRCWDSCMYSDFTMMAHGNNRTSQMQRFRQRFMHKLVYYPANNDGMYSCVGCGRCVEKCPQALNIVKVVKAFQNQGGEK</sequence>
<dbReference type="Proteomes" id="UP000460412">
    <property type="component" value="Unassembled WGS sequence"/>
</dbReference>
<dbReference type="EMBL" id="WUQX01000001">
    <property type="protein sequence ID" value="MXP75086.1"/>
    <property type="molecule type" value="Genomic_DNA"/>
</dbReference>
<feature type="domain" description="4Fe-4S ferredoxin-type" evidence="4">
    <location>
        <begin position="226"/>
        <end position="258"/>
    </location>
</feature>
<accession>A0A7X3SIE6</accession>
<evidence type="ECO:0000313" key="6">
    <source>
        <dbReference type="Proteomes" id="UP000460412"/>
    </source>
</evidence>
<dbReference type="Pfam" id="PF17179">
    <property type="entry name" value="Fer4_22"/>
    <property type="match status" value="1"/>
</dbReference>
<keyword evidence="2" id="KW-0408">Iron</keyword>
<dbReference type="InterPro" id="IPR017896">
    <property type="entry name" value="4Fe4S_Fe-S-bd"/>
</dbReference>
<keyword evidence="1" id="KW-0479">Metal-binding</keyword>
<evidence type="ECO:0000256" key="2">
    <source>
        <dbReference type="ARBA" id="ARBA00023004"/>
    </source>
</evidence>
<dbReference type="InterPro" id="IPR009051">
    <property type="entry name" value="Helical_ferredxn"/>
</dbReference>
<proteinExistence type="predicted"/>
<dbReference type="PANTHER" id="PTHR40447:SF1">
    <property type="entry name" value="ANAEROBIC SULFITE REDUCTASE SUBUNIT A"/>
    <property type="match status" value="1"/>
</dbReference>
<dbReference type="InterPro" id="IPR017900">
    <property type="entry name" value="4Fe4S_Fe_S_CS"/>
</dbReference>
<dbReference type="PROSITE" id="PS00198">
    <property type="entry name" value="4FE4S_FER_1"/>
    <property type="match status" value="2"/>
</dbReference>
<dbReference type="Gene3D" id="1.10.1060.10">
    <property type="entry name" value="Alpha-helical ferredoxin"/>
    <property type="match status" value="1"/>
</dbReference>
<feature type="domain" description="4Fe-4S ferredoxin-type" evidence="4">
    <location>
        <begin position="304"/>
        <end position="334"/>
    </location>
</feature>
<dbReference type="RefSeq" id="WP_159750397.1">
    <property type="nucleotide sequence ID" value="NZ_CASSPE010000189.1"/>
</dbReference>
<dbReference type="SUPFAM" id="SSF46548">
    <property type="entry name" value="alpha-helical ferredoxin"/>
    <property type="match status" value="1"/>
</dbReference>
<evidence type="ECO:0000259" key="4">
    <source>
        <dbReference type="PROSITE" id="PS51379"/>
    </source>
</evidence>
<gene>
    <name evidence="5" type="ORF">GN277_06740</name>
</gene>
<dbReference type="GO" id="GO:0046872">
    <property type="term" value="F:metal ion binding"/>
    <property type="evidence" value="ECO:0007669"/>
    <property type="project" value="UniProtKB-KW"/>
</dbReference>
<protein>
    <submittedName>
        <fullName evidence="5">4Fe-4S ferredoxin</fullName>
    </submittedName>
</protein>
<name>A0A7X3SIE6_9FIRM</name>
<keyword evidence="6" id="KW-1185">Reference proteome</keyword>
<dbReference type="PANTHER" id="PTHR40447">
    <property type="entry name" value="ANAEROBIC SULFITE REDUCTASE SUBUNIT A"/>
    <property type="match status" value="1"/>
</dbReference>
<organism evidence="5 6">
    <name type="scientific">Sporofaciens musculi</name>
    <dbReference type="NCBI Taxonomy" id="2681861"/>
    <lineage>
        <taxon>Bacteria</taxon>
        <taxon>Bacillati</taxon>
        <taxon>Bacillota</taxon>
        <taxon>Clostridia</taxon>
        <taxon>Lachnospirales</taxon>
        <taxon>Lachnospiraceae</taxon>
        <taxon>Sporofaciens</taxon>
    </lineage>
</organism>
<dbReference type="PROSITE" id="PS51379">
    <property type="entry name" value="4FE4S_FER_2"/>
    <property type="match status" value="2"/>
</dbReference>
<evidence type="ECO:0000256" key="3">
    <source>
        <dbReference type="ARBA" id="ARBA00023014"/>
    </source>
</evidence>